<feature type="region of interest" description="Disordered" evidence="1">
    <location>
        <begin position="165"/>
        <end position="190"/>
    </location>
</feature>
<gene>
    <name evidence="3" type="ORF">TeGR_g3455</name>
</gene>
<feature type="signal peptide" evidence="2">
    <location>
        <begin position="1"/>
        <end position="17"/>
    </location>
</feature>
<evidence type="ECO:0000313" key="3">
    <source>
        <dbReference type="EMBL" id="GMI25922.1"/>
    </source>
</evidence>
<keyword evidence="4" id="KW-1185">Reference proteome</keyword>
<dbReference type="EMBL" id="BRYB01001445">
    <property type="protein sequence ID" value="GMI25922.1"/>
    <property type="molecule type" value="Genomic_DNA"/>
</dbReference>
<reference evidence="3 4" key="1">
    <citation type="journal article" date="2023" name="Commun. Biol.">
        <title>Genome analysis of Parmales, the sister group of diatoms, reveals the evolutionary specialization of diatoms from phago-mixotrophs to photoautotrophs.</title>
        <authorList>
            <person name="Ban H."/>
            <person name="Sato S."/>
            <person name="Yoshikawa S."/>
            <person name="Yamada K."/>
            <person name="Nakamura Y."/>
            <person name="Ichinomiya M."/>
            <person name="Sato N."/>
            <person name="Blanc-Mathieu R."/>
            <person name="Endo H."/>
            <person name="Kuwata A."/>
            <person name="Ogata H."/>
        </authorList>
    </citation>
    <scope>NUCLEOTIDE SEQUENCE [LARGE SCALE GENOMIC DNA]</scope>
</reference>
<comment type="caution">
    <text evidence="3">The sequence shown here is derived from an EMBL/GenBank/DDBJ whole genome shotgun (WGS) entry which is preliminary data.</text>
</comment>
<feature type="compositionally biased region" description="Basic and acidic residues" evidence="1">
    <location>
        <begin position="168"/>
        <end position="180"/>
    </location>
</feature>
<protein>
    <submittedName>
        <fullName evidence="3">Uncharacterized protein</fullName>
    </submittedName>
</protein>
<evidence type="ECO:0000256" key="1">
    <source>
        <dbReference type="SAM" id="MobiDB-lite"/>
    </source>
</evidence>
<name>A0ABQ6MH04_9STRA</name>
<proteinExistence type="predicted"/>
<sequence length="190" mass="19802">MKLLILLLLSLLAPAHPLAGFAAPKPPAAGAAAGKQVPLSPKSQWDRYGKLSKASAPAADVAARLPASAWRRVGSVASAAHALPLAAARQKRLIGEHACRLFPELTSRQRELEFGVGKGEGEWEVLANLDKGEVAGVPADEVGFEGVEDPATGYYCLYKQGKLVSGSTEDKSKGSMDSKKVQGGSGWSVG</sequence>
<organism evidence="3 4">
    <name type="scientific">Tetraparma gracilis</name>
    <dbReference type="NCBI Taxonomy" id="2962635"/>
    <lineage>
        <taxon>Eukaryota</taxon>
        <taxon>Sar</taxon>
        <taxon>Stramenopiles</taxon>
        <taxon>Ochrophyta</taxon>
        <taxon>Bolidophyceae</taxon>
        <taxon>Parmales</taxon>
        <taxon>Triparmaceae</taxon>
        <taxon>Tetraparma</taxon>
    </lineage>
</organism>
<evidence type="ECO:0000313" key="4">
    <source>
        <dbReference type="Proteomes" id="UP001165060"/>
    </source>
</evidence>
<evidence type="ECO:0000256" key="2">
    <source>
        <dbReference type="SAM" id="SignalP"/>
    </source>
</evidence>
<feature type="chain" id="PRO_5046147401" evidence="2">
    <location>
        <begin position="18"/>
        <end position="190"/>
    </location>
</feature>
<accession>A0ABQ6MH04</accession>
<dbReference type="Proteomes" id="UP001165060">
    <property type="component" value="Unassembled WGS sequence"/>
</dbReference>
<keyword evidence="2" id="KW-0732">Signal</keyword>